<sequence>MRDPFPSAESPAKAPTMSPRCSPPSFSSRRPRWSPRRSTLYLVALAALAATALVVPPALLLDPSTALFDPSPGPPQLTLVEHDDPDGPPHADAACLDGRCSRYSFDAAAPPLRPAWMSRLPDSTPLTALSIPGTHDTMTYGLARDARLRCQNWDLAAQLDAGLRYLDVRARLRDDELRVYHADRDTGFGLADVLLAAFAFLDANPSEAIVMRLKQEGPPVGANNTVSFEQAFVRYRDRDPRTAPGAARHLHPYDGGAPLPALGALRSSIFLLQDFAGPEAGPYGLGWDGPQMALEDMWVIPDIYHLADKWIAIRSAFERAVTDPLDNTRLYLAHISASVGVLPIDAAAGPRNRSVTGMNDMTAQWLLDFDGNPDLKPRVGVVIFDFPGRRAIDAVIAWNKVPRHRGRPRAP</sequence>
<dbReference type="AlphaFoldDB" id="A0A8H4V8I8"/>
<dbReference type="CDD" id="cd08586">
    <property type="entry name" value="PI-PLCc_BcPLC_like"/>
    <property type="match status" value="1"/>
</dbReference>
<dbReference type="InterPro" id="IPR051057">
    <property type="entry name" value="PI-PLC_domain"/>
</dbReference>
<dbReference type="EMBL" id="JAAVMX010000003">
    <property type="protein sequence ID" value="KAF4511656.1"/>
    <property type="molecule type" value="Genomic_DNA"/>
</dbReference>
<keyword evidence="2" id="KW-1133">Transmembrane helix</keyword>
<gene>
    <name evidence="4" type="ORF">G6O67_003431</name>
</gene>
<dbReference type="SUPFAM" id="SSF51695">
    <property type="entry name" value="PLC-like phosphodiesterases"/>
    <property type="match status" value="1"/>
</dbReference>
<evidence type="ECO:0000313" key="4">
    <source>
        <dbReference type="EMBL" id="KAF4511656.1"/>
    </source>
</evidence>
<feature type="compositionally biased region" description="Low complexity" evidence="1">
    <location>
        <begin position="18"/>
        <end position="28"/>
    </location>
</feature>
<dbReference type="InterPro" id="IPR017946">
    <property type="entry name" value="PLC-like_Pdiesterase_TIM-brl"/>
</dbReference>
<dbReference type="PROSITE" id="PS50007">
    <property type="entry name" value="PIPLC_X_DOMAIN"/>
    <property type="match status" value="1"/>
</dbReference>
<keyword evidence="2" id="KW-0472">Membrane</keyword>
<organism evidence="4 5">
    <name type="scientific">Ophiocordyceps sinensis</name>
    <dbReference type="NCBI Taxonomy" id="72228"/>
    <lineage>
        <taxon>Eukaryota</taxon>
        <taxon>Fungi</taxon>
        <taxon>Dikarya</taxon>
        <taxon>Ascomycota</taxon>
        <taxon>Pezizomycotina</taxon>
        <taxon>Sordariomycetes</taxon>
        <taxon>Hypocreomycetidae</taxon>
        <taxon>Hypocreales</taxon>
        <taxon>Ophiocordycipitaceae</taxon>
        <taxon>Ophiocordyceps</taxon>
    </lineage>
</organism>
<dbReference type="PANTHER" id="PTHR13593">
    <property type="match status" value="1"/>
</dbReference>
<proteinExistence type="predicted"/>
<dbReference type="Gene3D" id="3.20.20.190">
    <property type="entry name" value="Phosphatidylinositol (PI) phosphodiesterase"/>
    <property type="match status" value="1"/>
</dbReference>
<dbReference type="GO" id="GO:0008081">
    <property type="term" value="F:phosphoric diester hydrolase activity"/>
    <property type="evidence" value="ECO:0007669"/>
    <property type="project" value="InterPro"/>
</dbReference>
<keyword evidence="2" id="KW-0812">Transmembrane</keyword>
<evidence type="ECO:0000256" key="1">
    <source>
        <dbReference type="SAM" id="MobiDB-lite"/>
    </source>
</evidence>
<comment type="caution">
    <text evidence="4">The sequence shown here is derived from an EMBL/GenBank/DDBJ whole genome shotgun (WGS) entry which is preliminary data.</text>
</comment>
<protein>
    <recommendedName>
        <fullName evidence="3">Phosphatidylinositol-specific phospholipase C X domain-containing protein</fullName>
    </recommendedName>
</protein>
<keyword evidence="5" id="KW-1185">Reference proteome</keyword>
<dbReference type="OrthoDB" id="1046782at2759"/>
<feature type="transmembrane region" description="Helical" evidence="2">
    <location>
        <begin position="39"/>
        <end position="61"/>
    </location>
</feature>
<dbReference type="Proteomes" id="UP000557566">
    <property type="component" value="Unassembled WGS sequence"/>
</dbReference>
<name>A0A8H4V8I8_9HYPO</name>
<feature type="region of interest" description="Disordered" evidence="1">
    <location>
        <begin position="1"/>
        <end position="33"/>
    </location>
</feature>
<feature type="domain" description="Phosphatidylinositol-specific phospholipase C X" evidence="3">
    <location>
        <begin position="122"/>
        <end position="274"/>
    </location>
</feature>
<evidence type="ECO:0000259" key="3">
    <source>
        <dbReference type="SMART" id="SM00148"/>
    </source>
</evidence>
<dbReference type="SMART" id="SM00148">
    <property type="entry name" value="PLCXc"/>
    <property type="match status" value="1"/>
</dbReference>
<reference evidence="4 5" key="1">
    <citation type="journal article" date="2020" name="Genome Biol. Evol.">
        <title>A new high-quality draft genome assembly of the Chinese cordyceps Ophiocordyceps sinensis.</title>
        <authorList>
            <person name="Shu R."/>
            <person name="Zhang J."/>
            <person name="Meng Q."/>
            <person name="Zhang H."/>
            <person name="Zhou G."/>
            <person name="Li M."/>
            <person name="Wu P."/>
            <person name="Zhao Y."/>
            <person name="Chen C."/>
            <person name="Qin Q."/>
        </authorList>
    </citation>
    <scope>NUCLEOTIDE SEQUENCE [LARGE SCALE GENOMIC DNA]</scope>
    <source>
        <strain evidence="4 5">IOZ07</strain>
    </source>
</reference>
<dbReference type="GO" id="GO:0006629">
    <property type="term" value="P:lipid metabolic process"/>
    <property type="evidence" value="ECO:0007669"/>
    <property type="project" value="InterPro"/>
</dbReference>
<evidence type="ECO:0000313" key="5">
    <source>
        <dbReference type="Proteomes" id="UP000557566"/>
    </source>
</evidence>
<evidence type="ECO:0000256" key="2">
    <source>
        <dbReference type="SAM" id="Phobius"/>
    </source>
</evidence>
<dbReference type="PANTHER" id="PTHR13593:SF113">
    <property type="entry name" value="SI:DKEY-266F7.9"/>
    <property type="match status" value="1"/>
</dbReference>
<dbReference type="InterPro" id="IPR000909">
    <property type="entry name" value="PLipase_C_PInositol-sp_X_dom"/>
</dbReference>
<accession>A0A8H4V8I8</accession>